<comment type="caution">
    <text evidence="1">The sequence shown here is derived from an EMBL/GenBank/DDBJ whole genome shotgun (WGS) entry which is preliminary data.</text>
</comment>
<evidence type="ECO:0000313" key="1">
    <source>
        <dbReference type="EMBL" id="THU59967.1"/>
    </source>
</evidence>
<protein>
    <submittedName>
        <fullName evidence="1">Uncharacterized protein</fullName>
    </submittedName>
</protein>
<dbReference type="Proteomes" id="UP000317650">
    <property type="component" value="Chromosome 7"/>
</dbReference>
<reference evidence="1 2" key="1">
    <citation type="journal article" date="2019" name="Nat. Plants">
        <title>Genome sequencing of Musa balbisiana reveals subgenome evolution and function divergence in polyploid bananas.</title>
        <authorList>
            <person name="Yao X."/>
        </authorList>
    </citation>
    <scope>NUCLEOTIDE SEQUENCE [LARGE SCALE GENOMIC DNA]</scope>
    <source>
        <strain evidence="2">cv. DH-PKW</strain>
        <tissue evidence="1">Leaves</tissue>
    </source>
</reference>
<keyword evidence="2" id="KW-1185">Reference proteome</keyword>
<dbReference type="AlphaFoldDB" id="A0A4S8JDN4"/>
<sequence>MTAHAHLSWQISTQMSTQVSTQVSVPSQQLRSYMMPQMQSLGPRPMDSELQNVRSSMRQKINCKEVPDALGHSPKDLGKARPECLVCGPGDMLQ</sequence>
<proteinExistence type="predicted"/>
<name>A0A4S8JDN4_MUSBA</name>
<organism evidence="1 2">
    <name type="scientific">Musa balbisiana</name>
    <name type="common">Banana</name>
    <dbReference type="NCBI Taxonomy" id="52838"/>
    <lineage>
        <taxon>Eukaryota</taxon>
        <taxon>Viridiplantae</taxon>
        <taxon>Streptophyta</taxon>
        <taxon>Embryophyta</taxon>
        <taxon>Tracheophyta</taxon>
        <taxon>Spermatophyta</taxon>
        <taxon>Magnoliopsida</taxon>
        <taxon>Liliopsida</taxon>
        <taxon>Zingiberales</taxon>
        <taxon>Musaceae</taxon>
        <taxon>Musa</taxon>
    </lineage>
</organism>
<evidence type="ECO:0000313" key="2">
    <source>
        <dbReference type="Proteomes" id="UP000317650"/>
    </source>
</evidence>
<gene>
    <name evidence="1" type="ORF">C4D60_Mb07t07630</name>
</gene>
<dbReference type="EMBL" id="PYDT01000005">
    <property type="protein sequence ID" value="THU59967.1"/>
    <property type="molecule type" value="Genomic_DNA"/>
</dbReference>
<accession>A0A4S8JDN4</accession>